<reference evidence="1" key="2">
    <citation type="journal article" date="2015" name="Data Brief">
        <title>Shoot transcriptome of the giant reed, Arundo donax.</title>
        <authorList>
            <person name="Barrero R.A."/>
            <person name="Guerrero F.D."/>
            <person name="Moolhuijzen P."/>
            <person name="Goolsby J.A."/>
            <person name="Tidwell J."/>
            <person name="Bellgard S.E."/>
            <person name="Bellgard M.I."/>
        </authorList>
    </citation>
    <scope>NUCLEOTIDE SEQUENCE</scope>
    <source>
        <tissue evidence="1">Shoot tissue taken approximately 20 cm above the soil surface</tissue>
    </source>
</reference>
<proteinExistence type="predicted"/>
<protein>
    <submittedName>
        <fullName evidence="1">Uncharacterized protein</fullName>
    </submittedName>
</protein>
<organism evidence="1">
    <name type="scientific">Arundo donax</name>
    <name type="common">Giant reed</name>
    <name type="synonym">Donax arundinaceus</name>
    <dbReference type="NCBI Taxonomy" id="35708"/>
    <lineage>
        <taxon>Eukaryota</taxon>
        <taxon>Viridiplantae</taxon>
        <taxon>Streptophyta</taxon>
        <taxon>Embryophyta</taxon>
        <taxon>Tracheophyta</taxon>
        <taxon>Spermatophyta</taxon>
        <taxon>Magnoliopsida</taxon>
        <taxon>Liliopsida</taxon>
        <taxon>Poales</taxon>
        <taxon>Poaceae</taxon>
        <taxon>PACMAD clade</taxon>
        <taxon>Arundinoideae</taxon>
        <taxon>Arundineae</taxon>
        <taxon>Arundo</taxon>
    </lineage>
</organism>
<sequence>MVDQPRIQSQLGMKFNKGRKFISTQALIQYLILYI</sequence>
<accession>A0A0A9C5J8</accession>
<name>A0A0A9C5J8_ARUDO</name>
<dbReference type="EMBL" id="GBRH01228167">
    <property type="protein sequence ID" value="JAD69728.1"/>
    <property type="molecule type" value="Transcribed_RNA"/>
</dbReference>
<evidence type="ECO:0000313" key="1">
    <source>
        <dbReference type="EMBL" id="JAD69728.1"/>
    </source>
</evidence>
<dbReference type="AlphaFoldDB" id="A0A0A9C5J8"/>
<reference evidence="1" key="1">
    <citation type="submission" date="2014-09" db="EMBL/GenBank/DDBJ databases">
        <authorList>
            <person name="Magalhaes I.L.F."/>
            <person name="Oliveira U."/>
            <person name="Santos F.R."/>
            <person name="Vidigal T.H.D.A."/>
            <person name="Brescovit A.D."/>
            <person name="Santos A.J."/>
        </authorList>
    </citation>
    <scope>NUCLEOTIDE SEQUENCE</scope>
    <source>
        <tissue evidence="1">Shoot tissue taken approximately 20 cm above the soil surface</tissue>
    </source>
</reference>